<proteinExistence type="predicted"/>
<evidence type="ECO:0000313" key="1">
    <source>
        <dbReference type="EMBL" id="NMP24603.1"/>
    </source>
</evidence>
<dbReference type="Proteomes" id="UP000533476">
    <property type="component" value="Unassembled WGS sequence"/>
</dbReference>
<comment type="caution">
    <text evidence="1">The sequence shown here is derived from an EMBL/GenBank/DDBJ whole genome shotgun (WGS) entry which is preliminary data.</text>
</comment>
<dbReference type="RefSeq" id="WP_169102813.1">
    <property type="nucleotide sequence ID" value="NZ_JABBVZ010000127.1"/>
</dbReference>
<organism evidence="1 2">
    <name type="scientific">Sulfobacillus harzensis</name>
    <dbReference type="NCBI Taxonomy" id="2729629"/>
    <lineage>
        <taxon>Bacteria</taxon>
        <taxon>Bacillati</taxon>
        <taxon>Bacillota</taxon>
        <taxon>Clostridia</taxon>
        <taxon>Eubacteriales</taxon>
        <taxon>Clostridiales Family XVII. Incertae Sedis</taxon>
        <taxon>Sulfobacillus</taxon>
    </lineage>
</organism>
<evidence type="ECO:0000313" key="2">
    <source>
        <dbReference type="Proteomes" id="UP000533476"/>
    </source>
</evidence>
<protein>
    <submittedName>
        <fullName evidence="1">DUF3800 domain-containing protein</fullName>
    </submittedName>
</protein>
<dbReference type="InterPro" id="IPR024524">
    <property type="entry name" value="DUF3800"/>
</dbReference>
<dbReference type="EMBL" id="JABBVZ010000127">
    <property type="protein sequence ID" value="NMP24603.1"/>
    <property type="molecule type" value="Genomic_DNA"/>
</dbReference>
<dbReference type="Pfam" id="PF12686">
    <property type="entry name" value="DUF3800"/>
    <property type="match status" value="1"/>
</dbReference>
<accession>A0A7Y0Q3T3</accession>
<dbReference type="AlphaFoldDB" id="A0A7Y0Q3T3"/>
<sequence>MLIFMDESGDTGFKLGQGSSAYFVIMLVLVKDTSLAEAIREDIDMLRQDLRWQREFHFSKTPDNIREVFLSMTARHPITFRAIVIPKGLIYTEFLKTNSDAFYNYITRLVLDHDGGVITQAKLFIDKKGNKQWRNALASYLRRSMSVHNQHKLLAIRQKDWKENTLIQLADMYSGALYRKVTQGDARFYRLIQHQKQDVWDFR</sequence>
<reference evidence="1 2" key="1">
    <citation type="submission" date="2020-04" db="EMBL/GenBank/DDBJ databases">
        <authorList>
            <person name="Zhang R."/>
            <person name="Schippers A."/>
        </authorList>
    </citation>
    <scope>NUCLEOTIDE SEQUENCE [LARGE SCALE GENOMIC DNA]</scope>
    <source>
        <strain evidence="1 2">DSM 109850</strain>
    </source>
</reference>
<name>A0A7Y0Q3T3_9FIRM</name>
<keyword evidence="2" id="KW-1185">Reference proteome</keyword>
<gene>
    <name evidence="1" type="ORF">HIJ39_20015</name>
</gene>